<dbReference type="RefSeq" id="WP_009882282.1">
    <property type="nucleotide sequence ID" value="NC_008787.1"/>
</dbReference>
<dbReference type="AlphaFoldDB" id="A0A0H3PAG1"/>
<proteinExistence type="predicted"/>
<dbReference type="EMBL" id="CP000538">
    <property type="protein sequence ID" value="EAQ73120.1"/>
    <property type="molecule type" value="Genomic_DNA"/>
</dbReference>
<dbReference type="HOGENOM" id="CLU_059172_0_0_7"/>
<evidence type="ECO:0000313" key="3">
    <source>
        <dbReference type="EMBL" id="EAQ73120.1"/>
    </source>
</evidence>
<keyword evidence="1" id="KW-0285">Flavoprotein</keyword>
<dbReference type="PANTHER" id="PTHR48105">
    <property type="entry name" value="THIOREDOXIN REDUCTASE 1-RELATED-RELATED"/>
    <property type="match status" value="1"/>
</dbReference>
<accession>A0A0H3PAG1</accession>
<sequence length="311" mass="33777">MKKIDLIVVGAGPTGIGCAVEAKLKNKEVLILEKSNNICQTLMQFYKDGKRVDKAYKGCEGTNHGHVPFEDGTKESTIETFQNALKEHNIEVEFGSEVESVKNENGVFLVSTAKGVYECKNIIVAIGRMGKPNKPDYKLPMTLTKIINFNANSVLGNEKILVVGGGNSAAEYAVDLANSNQVSLCYRKKEFTRLNDINLKDIHEARNSGKVELKLGIDINEVEDDNGKAKVNFTDGTSDIYDRIIYAIGGSTPLDFLQKCGINVDDKGVPLMDENKQSNVKGIFVAGDIATKNGASIVTGLNDAVKILSVL</sequence>
<dbReference type="GO" id="GO:0016491">
    <property type="term" value="F:oxidoreductase activity"/>
    <property type="evidence" value="ECO:0007669"/>
    <property type="project" value="UniProtKB-KW"/>
</dbReference>
<organism evidence="3 4">
    <name type="scientific">Campylobacter jejuni subsp. jejuni serotype O:23/36 (strain 81-176)</name>
    <dbReference type="NCBI Taxonomy" id="354242"/>
    <lineage>
        <taxon>Bacteria</taxon>
        <taxon>Pseudomonadati</taxon>
        <taxon>Campylobacterota</taxon>
        <taxon>Epsilonproteobacteria</taxon>
        <taxon>Campylobacterales</taxon>
        <taxon>Campylobacteraceae</taxon>
        <taxon>Campylobacter</taxon>
    </lineage>
</organism>
<dbReference type="Proteomes" id="UP000000646">
    <property type="component" value="Chromosome"/>
</dbReference>
<evidence type="ECO:0000313" key="4">
    <source>
        <dbReference type="Proteomes" id="UP000000646"/>
    </source>
</evidence>
<dbReference type="SUPFAM" id="SSF51905">
    <property type="entry name" value="FAD/NAD(P)-binding domain"/>
    <property type="match status" value="1"/>
</dbReference>
<dbReference type="eggNOG" id="COG0492">
    <property type="taxonomic scope" value="Bacteria"/>
</dbReference>
<dbReference type="PROSITE" id="PS51257">
    <property type="entry name" value="PROKAR_LIPOPROTEIN"/>
    <property type="match status" value="1"/>
</dbReference>
<evidence type="ECO:0000256" key="1">
    <source>
        <dbReference type="ARBA" id="ARBA00022630"/>
    </source>
</evidence>
<reference evidence="4" key="1">
    <citation type="submission" date="2006-12" db="EMBL/GenBank/DDBJ databases">
        <authorList>
            <person name="Fouts D.E."/>
            <person name="Nelson K.E."/>
            <person name="Sebastian Y."/>
        </authorList>
    </citation>
    <scope>NUCLEOTIDE SEQUENCE [LARGE SCALE GENOMIC DNA]</scope>
    <source>
        <strain evidence="4">81-176</strain>
    </source>
</reference>
<dbReference type="Gene3D" id="3.50.50.60">
    <property type="entry name" value="FAD/NAD(P)-binding domain"/>
    <property type="match status" value="2"/>
</dbReference>
<keyword evidence="2" id="KW-0560">Oxidoreductase</keyword>
<dbReference type="Pfam" id="PF13738">
    <property type="entry name" value="Pyr_redox_3"/>
    <property type="match status" value="1"/>
</dbReference>
<dbReference type="InterPro" id="IPR036188">
    <property type="entry name" value="FAD/NAD-bd_sf"/>
</dbReference>
<dbReference type="KEGG" id="cjj:CJJ81176_0584"/>
<name>A0A0H3PAG1_CAMJJ</name>
<dbReference type="InterPro" id="IPR050097">
    <property type="entry name" value="Ferredoxin-NADP_redctase_2"/>
</dbReference>
<evidence type="ECO:0000256" key="2">
    <source>
        <dbReference type="ARBA" id="ARBA00023002"/>
    </source>
</evidence>
<dbReference type="PRINTS" id="PR00368">
    <property type="entry name" value="FADPNR"/>
</dbReference>
<protein>
    <submittedName>
        <fullName evidence="3">Pyridine nucleotide-disulfide oxidoreductase family protein</fullName>
    </submittedName>
</protein>
<gene>
    <name evidence="3" type="ordered locus">CJJ81176_0584</name>
</gene>
<dbReference type="PRINTS" id="PR00469">
    <property type="entry name" value="PNDRDTASEII"/>
</dbReference>